<feature type="region of interest" description="Disordered" evidence="1">
    <location>
        <begin position="669"/>
        <end position="692"/>
    </location>
</feature>
<dbReference type="EMBL" id="CAMPGE010028620">
    <property type="protein sequence ID" value="CAI2386130.1"/>
    <property type="molecule type" value="Genomic_DNA"/>
</dbReference>
<accession>A0AAD1Y7C6</accession>
<keyword evidence="2" id="KW-0812">Transmembrane</keyword>
<evidence type="ECO:0000313" key="3">
    <source>
        <dbReference type="EMBL" id="CAI2386130.1"/>
    </source>
</evidence>
<feature type="region of interest" description="Disordered" evidence="1">
    <location>
        <begin position="538"/>
        <end position="561"/>
    </location>
</feature>
<feature type="compositionally biased region" description="Basic and acidic residues" evidence="1">
    <location>
        <begin position="683"/>
        <end position="692"/>
    </location>
</feature>
<gene>
    <name evidence="3" type="ORF">ECRASSUSDP1_LOCUS27733</name>
</gene>
<sequence>MEPKVNEFDMYSQDSVFAEQGVEHTCKLKRKEIDWKIEFDKLPQKSSKYFESVQNNHVVTTPNIDSCECGGQYCDRYFLQFPTITMHKLLASKFDRAKLRCNEINFIKPHGISPKKCKCISCNDQIFNCNSCCTKSQCSEFISTLPYIIACIGIVLGIGFIFIFNFKLHLRMLTALCITLTFLIIAIITHKLLQATLPASSISSKSWDNHSQIPKPKFKKIVNKVLHCSRINLTVSSQQRQVLTQQEIAESHEQSCKSEPQFLENEDEGFHEESNTPLQEENIYGDDIEQGFQTNTKEAINPAKSLEEDKEAVIIEDPKNTQAFKTEASGKLPISEGKTPNRKSSSLKRRSPVNFSKYNSPVEIKTPYDLKLSHWDDQDHEKYWWNRRLYKLQKLLVKSTLEDAQKSWIKSNFQDSLMSYKSMGMQDQKETAMNILSRNDKAKPIKNTEGLNQEILNSSKIVTRMTKVPPIKKKIDRTKTQLMPATKIKSIPKLLLKALKNGNINPRRQRSKPQLQKRATIRDTPVMIKIDTFVEDNQSQFSSRRKNLQKQAEKEKDKNNIRSILKQIGQDESGSNNIKEMDLDTPFESMEDSLSRADSKVQSASHKENTSTINIANSEEQKFQSKPDVLKYSNSNFTGCESDSIASGIKNFRDHIPFKNKLKFLKKTSTNQHSSSKGLNEAVDQKDQIEST</sequence>
<evidence type="ECO:0000256" key="1">
    <source>
        <dbReference type="SAM" id="MobiDB-lite"/>
    </source>
</evidence>
<keyword evidence="4" id="KW-1185">Reference proteome</keyword>
<feature type="transmembrane region" description="Helical" evidence="2">
    <location>
        <begin position="145"/>
        <end position="166"/>
    </location>
</feature>
<keyword evidence="2" id="KW-1133">Transmembrane helix</keyword>
<feature type="region of interest" description="Disordered" evidence="1">
    <location>
        <begin position="588"/>
        <end position="610"/>
    </location>
</feature>
<keyword evidence="2" id="KW-0472">Membrane</keyword>
<proteinExistence type="predicted"/>
<evidence type="ECO:0000256" key="2">
    <source>
        <dbReference type="SAM" id="Phobius"/>
    </source>
</evidence>
<feature type="region of interest" description="Disordered" evidence="1">
    <location>
        <begin position="319"/>
        <end position="354"/>
    </location>
</feature>
<dbReference type="AlphaFoldDB" id="A0AAD1Y7C6"/>
<reference evidence="3" key="1">
    <citation type="submission" date="2023-07" db="EMBL/GenBank/DDBJ databases">
        <authorList>
            <consortium name="AG Swart"/>
            <person name="Singh M."/>
            <person name="Singh A."/>
            <person name="Seah K."/>
            <person name="Emmerich C."/>
        </authorList>
    </citation>
    <scope>NUCLEOTIDE SEQUENCE</scope>
    <source>
        <strain evidence="3">DP1</strain>
    </source>
</reference>
<feature type="region of interest" description="Disordered" evidence="1">
    <location>
        <begin position="502"/>
        <end position="521"/>
    </location>
</feature>
<feature type="compositionally biased region" description="Basic and acidic residues" evidence="1">
    <location>
        <begin position="551"/>
        <end position="560"/>
    </location>
</feature>
<name>A0AAD1Y7C6_EUPCR</name>
<feature type="transmembrane region" description="Helical" evidence="2">
    <location>
        <begin position="173"/>
        <end position="193"/>
    </location>
</feature>
<comment type="caution">
    <text evidence="3">The sequence shown here is derived from an EMBL/GenBank/DDBJ whole genome shotgun (WGS) entry which is preliminary data.</text>
</comment>
<protein>
    <submittedName>
        <fullName evidence="3">Uncharacterized protein</fullName>
    </submittedName>
</protein>
<evidence type="ECO:0000313" key="4">
    <source>
        <dbReference type="Proteomes" id="UP001295684"/>
    </source>
</evidence>
<feature type="region of interest" description="Disordered" evidence="1">
    <location>
        <begin position="253"/>
        <end position="277"/>
    </location>
</feature>
<dbReference type="Proteomes" id="UP001295684">
    <property type="component" value="Unassembled WGS sequence"/>
</dbReference>
<feature type="compositionally biased region" description="Polar residues" evidence="1">
    <location>
        <begin position="669"/>
        <end position="678"/>
    </location>
</feature>
<feature type="compositionally biased region" description="Basic and acidic residues" evidence="1">
    <location>
        <begin position="593"/>
        <end position="609"/>
    </location>
</feature>
<organism evidence="3 4">
    <name type="scientific">Euplotes crassus</name>
    <dbReference type="NCBI Taxonomy" id="5936"/>
    <lineage>
        <taxon>Eukaryota</taxon>
        <taxon>Sar</taxon>
        <taxon>Alveolata</taxon>
        <taxon>Ciliophora</taxon>
        <taxon>Intramacronucleata</taxon>
        <taxon>Spirotrichea</taxon>
        <taxon>Hypotrichia</taxon>
        <taxon>Euplotida</taxon>
        <taxon>Euplotidae</taxon>
        <taxon>Moneuplotes</taxon>
    </lineage>
</organism>